<accession>A0ABY6UMA5</accession>
<dbReference type="Proteomes" id="UP000766486">
    <property type="component" value="Unassembled WGS sequence"/>
</dbReference>
<reference evidence="1 2" key="1">
    <citation type="submission" date="2019-06" db="EMBL/GenBank/DDBJ databases">
        <authorList>
            <person name="Broberg M."/>
        </authorList>
    </citation>
    <scope>NUCLEOTIDE SEQUENCE [LARGE SCALE GENOMIC DNA]</scope>
</reference>
<dbReference type="InterPro" id="IPR043750">
    <property type="entry name" value="DUF5695"/>
</dbReference>
<dbReference type="EMBL" id="CABFNS010000851">
    <property type="protein sequence ID" value="VUC32447.1"/>
    <property type="molecule type" value="Genomic_DNA"/>
</dbReference>
<organism evidence="1 2">
    <name type="scientific">Bionectria ochroleuca</name>
    <name type="common">Gliocladium roseum</name>
    <dbReference type="NCBI Taxonomy" id="29856"/>
    <lineage>
        <taxon>Eukaryota</taxon>
        <taxon>Fungi</taxon>
        <taxon>Dikarya</taxon>
        <taxon>Ascomycota</taxon>
        <taxon>Pezizomycotina</taxon>
        <taxon>Sordariomycetes</taxon>
        <taxon>Hypocreomycetidae</taxon>
        <taxon>Hypocreales</taxon>
        <taxon>Bionectriaceae</taxon>
        <taxon>Clonostachys</taxon>
    </lineage>
</organism>
<gene>
    <name evidence="1" type="ORF">CLO192961_LOCUS328690</name>
</gene>
<proteinExistence type="predicted"/>
<keyword evidence="2" id="KW-1185">Reference proteome</keyword>
<evidence type="ECO:0000313" key="2">
    <source>
        <dbReference type="Proteomes" id="UP000766486"/>
    </source>
</evidence>
<dbReference type="Pfam" id="PF18951">
    <property type="entry name" value="DUF5695"/>
    <property type="match status" value="1"/>
</dbReference>
<evidence type="ECO:0008006" key="3">
    <source>
        <dbReference type="Google" id="ProtNLM"/>
    </source>
</evidence>
<comment type="caution">
    <text evidence="1">The sequence shown here is derived from an EMBL/GenBank/DDBJ whole genome shotgun (WGS) entry which is preliminary data.</text>
</comment>
<name>A0ABY6UMA5_BIOOC</name>
<sequence length="174" mass="19039">MERSALNCVLGYVPTVPHRGYHGTAGRCWDFGVAGKDQITERQIHHYGSGLKSLVPLSAFRGNPSDSYLIKAGYAGTSGPLSNIHDDGFASCAMHARPEHFYYNHNSADYGQNFLAMSLGSGAYLVDNEEFGLAVYSGLITGTGEAVEVRLTDPRPTEDYATNRNDDHHGWGYY</sequence>
<protein>
    <recommendedName>
        <fullName evidence="3">YDG domain-containing protein</fullName>
    </recommendedName>
</protein>
<evidence type="ECO:0000313" key="1">
    <source>
        <dbReference type="EMBL" id="VUC32447.1"/>
    </source>
</evidence>